<keyword evidence="1" id="KW-0805">Transcription regulation</keyword>
<dbReference type="InterPro" id="IPR046335">
    <property type="entry name" value="LacI/GalR-like_sensor"/>
</dbReference>
<evidence type="ECO:0000313" key="6">
    <source>
        <dbReference type="EMBL" id="MBW3092472.1"/>
    </source>
</evidence>
<dbReference type="InterPro" id="IPR006059">
    <property type="entry name" value="SBP"/>
</dbReference>
<dbReference type="RefSeq" id="WP_219058545.1">
    <property type="nucleotide sequence ID" value="NZ_JAHBBH010000012.1"/>
</dbReference>
<protein>
    <submittedName>
        <fullName evidence="6">Extracellular solute-binding protein</fullName>
    </submittedName>
</protein>
<dbReference type="CDD" id="cd06267">
    <property type="entry name" value="PBP1_LacI_sugar_binding-like"/>
    <property type="match status" value="1"/>
</dbReference>
<name>A0ABS6WF44_9BIFI</name>
<evidence type="ECO:0000256" key="2">
    <source>
        <dbReference type="ARBA" id="ARBA00023125"/>
    </source>
</evidence>
<dbReference type="SMART" id="SM00354">
    <property type="entry name" value="HTH_LACI"/>
    <property type="match status" value="1"/>
</dbReference>
<dbReference type="CDD" id="cd01392">
    <property type="entry name" value="HTH_LacI"/>
    <property type="match status" value="1"/>
</dbReference>
<reference evidence="6 7" key="1">
    <citation type="submission" date="2021-05" db="EMBL/GenBank/DDBJ databases">
        <title>Phylogenetic classification of ten novel species belonging to the genus Bifidobacterium comprising B. colchicus sp. nov., B. abeli sp. nov., B. bicoloris sp. nov., B. guerezis sp. nov., B. rosaliae sp. nov., B. santillanensis sp. nov., B. argentati sp. nov., B. amazzoni sp. nov., B. pluviali sp. nov., and B. pinnaculum sp. nov.</title>
        <authorList>
            <person name="Lugli G.A."/>
            <person name="Ruiz Garcia L."/>
            <person name="Margolles A."/>
            <person name="Ventura M."/>
        </authorList>
    </citation>
    <scope>NUCLEOTIDE SEQUENCE [LARGE SCALE GENOMIC DNA]</scope>
    <source>
        <strain evidence="6 7">82T10</strain>
    </source>
</reference>
<proteinExistence type="predicted"/>
<keyword evidence="7" id="KW-1185">Reference proteome</keyword>
<accession>A0ABS6WF44</accession>
<dbReference type="InterPro" id="IPR000843">
    <property type="entry name" value="HTH_LacI"/>
</dbReference>
<evidence type="ECO:0000259" key="5">
    <source>
        <dbReference type="PROSITE" id="PS50932"/>
    </source>
</evidence>
<feature type="domain" description="HTH lacI-type" evidence="5">
    <location>
        <begin position="7"/>
        <end position="58"/>
    </location>
</feature>
<comment type="caution">
    <text evidence="6">The sequence shown here is derived from an EMBL/GenBank/DDBJ whole genome shotgun (WGS) entry which is preliminary data.</text>
</comment>
<dbReference type="Proteomes" id="UP000700815">
    <property type="component" value="Unassembled WGS sequence"/>
</dbReference>
<evidence type="ECO:0000256" key="4">
    <source>
        <dbReference type="SAM" id="MobiDB-lite"/>
    </source>
</evidence>
<keyword evidence="2" id="KW-0238">DNA-binding</keyword>
<sequence length="766" mass="84683">MAQERKPTIYSIAKEVGVSPSAVSRALHHPGRLNAKTEARIHQAAQRLGYLDDRSLAQAETSLIAIIVADISDPLTARIVDGARRRLAARGYHAMVIEEHDITTQDGLTAQFRKLPVCGLLLQSQTLREQEIRRIATSLPTVLIGRTVDGINSGTVATASAVSRMFDALRQTGHASLTYLVESNEGMFGEQLRRQIAEEAARRDMRLQLLLGCPDDAALAAGTVDRFLVRPTDAVFAANGSIAARFAGTLRQRDIAVPSAVSVIGFGHDPAAGLGLPSLARIACPMEDLGTDCAEHLISLIHRQTPSNAVRTATFIPADTLGRHEQSLSSPADAEHTATATATMPATSATSATPTAKVCEPTELTIMASSFQDWDRHINAYVALHPNLHVRRVKSNSQMDTLAEYYRRVRSGTDIPDVTVIEYRWLPQLAEDRMLLNLNTPAVRTIFSQQFVADCWNAVRYRDGIYGVPCDYDTTLLFCRTDLMDRFGVQIPRTWQEMLDMGEAIHRQDPSQYAMAFNTIDAASLIALLYMASAQPWSYDPSDNRIRLALDGDAAQSAAALIQQGIDRNILLPMNFNTDRFRDIVAQNRITTIFSANWFCENIAHWWPQQRGLWKVMLPPSFSDPASLITAHLGGSAWTISNRIPASRRNAAMQFALWTQADPASVDLQLDRILSATTYFHRNTKLTGKIDPFFGQKLYDVFFEASEHVSRGFAYLPFMPQVEALFADTVLPQLVPGGDLPGHLATWQTQIANFAQTRGYQVDIVR</sequence>
<dbReference type="PROSITE" id="PS50932">
    <property type="entry name" value="HTH_LACI_2"/>
    <property type="match status" value="1"/>
</dbReference>
<feature type="compositionally biased region" description="Low complexity" evidence="4">
    <location>
        <begin position="337"/>
        <end position="355"/>
    </location>
</feature>
<dbReference type="Pfam" id="PF00356">
    <property type="entry name" value="LacI"/>
    <property type="match status" value="1"/>
</dbReference>
<evidence type="ECO:0000256" key="3">
    <source>
        <dbReference type="ARBA" id="ARBA00023163"/>
    </source>
</evidence>
<dbReference type="PANTHER" id="PTHR30146">
    <property type="entry name" value="LACI-RELATED TRANSCRIPTIONAL REPRESSOR"/>
    <property type="match status" value="1"/>
</dbReference>
<dbReference type="Pfam" id="PF13377">
    <property type="entry name" value="Peripla_BP_3"/>
    <property type="match status" value="1"/>
</dbReference>
<gene>
    <name evidence="6" type="ORF">KIH79_05840</name>
</gene>
<evidence type="ECO:0000313" key="7">
    <source>
        <dbReference type="Proteomes" id="UP000700815"/>
    </source>
</evidence>
<organism evidence="6 7">
    <name type="scientific">Bifidobacterium miconis</name>
    <dbReference type="NCBI Taxonomy" id="2834435"/>
    <lineage>
        <taxon>Bacteria</taxon>
        <taxon>Bacillati</taxon>
        <taxon>Actinomycetota</taxon>
        <taxon>Actinomycetes</taxon>
        <taxon>Bifidobacteriales</taxon>
        <taxon>Bifidobacteriaceae</taxon>
        <taxon>Bifidobacterium</taxon>
    </lineage>
</organism>
<dbReference type="Pfam" id="PF13416">
    <property type="entry name" value="SBP_bac_8"/>
    <property type="match status" value="1"/>
</dbReference>
<evidence type="ECO:0000256" key="1">
    <source>
        <dbReference type="ARBA" id="ARBA00023015"/>
    </source>
</evidence>
<feature type="region of interest" description="Disordered" evidence="4">
    <location>
        <begin position="324"/>
        <end position="355"/>
    </location>
</feature>
<dbReference type="PANTHER" id="PTHR30146:SF109">
    <property type="entry name" value="HTH-TYPE TRANSCRIPTIONAL REGULATOR GALS"/>
    <property type="match status" value="1"/>
</dbReference>
<keyword evidence="3" id="KW-0804">Transcription</keyword>
<dbReference type="EMBL" id="JAHBBH010000012">
    <property type="protein sequence ID" value="MBW3092472.1"/>
    <property type="molecule type" value="Genomic_DNA"/>
</dbReference>